<organism evidence="7 8">
    <name type="scientific">Magnusiomyces paraingens</name>
    <dbReference type="NCBI Taxonomy" id="2606893"/>
    <lineage>
        <taxon>Eukaryota</taxon>
        <taxon>Fungi</taxon>
        <taxon>Dikarya</taxon>
        <taxon>Ascomycota</taxon>
        <taxon>Saccharomycotina</taxon>
        <taxon>Dipodascomycetes</taxon>
        <taxon>Dipodascales</taxon>
        <taxon>Dipodascaceae</taxon>
        <taxon>Magnusiomyces</taxon>
    </lineage>
</organism>
<keyword evidence="8" id="KW-1185">Reference proteome</keyword>
<evidence type="ECO:0000256" key="2">
    <source>
        <dbReference type="ARBA" id="ARBA00022692"/>
    </source>
</evidence>
<feature type="transmembrane region" description="Helical" evidence="6">
    <location>
        <begin position="92"/>
        <end position="110"/>
    </location>
</feature>
<accession>A0A5E8C667</accession>
<dbReference type="SMART" id="SM01417">
    <property type="entry name" value="Solute_trans_a"/>
    <property type="match status" value="1"/>
</dbReference>
<dbReference type="GeneID" id="43584044"/>
<comment type="subcellular location">
    <subcellularLocation>
        <location evidence="1">Membrane</location>
        <topology evidence="1">Multi-pass membrane protein</topology>
    </subcellularLocation>
</comment>
<feature type="compositionally biased region" description="Polar residues" evidence="5">
    <location>
        <begin position="402"/>
        <end position="414"/>
    </location>
</feature>
<keyword evidence="2 6" id="KW-0812">Transmembrane</keyword>
<dbReference type="GO" id="GO:0016020">
    <property type="term" value="C:membrane"/>
    <property type="evidence" value="ECO:0007669"/>
    <property type="project" value="UniProtKB-SubCell"/>
</dbReference>
<evidence type="ECO:0000256" key="4">
    <source>
        <dbReference type="ARBA" id="ARBA00023136"/>
    </source>
</evidence>
<dbReference type="PANTHER" id="PTHR23423">
    <property type="entry name" value="ORGANIC SOLUTE TRANSPORTER-RELATED"/>
    <property type="match status" value="1"/>
</dbReference>
<feature type="transmembrane region" description="Helical" evidence="6">
    <location>
        <begin position="225"/>
        <end position="250"/>
    </location>
</feature>
<evidence type="ECO:0000256" key="5">
    <source>
        <dbReference type="SAM" id="MobiDB-lite"/>
    </source>
</evidence>
<sequence length="542" mass="60427">MSDSFASQQPMDPFHLPRAIKSLAGTCALAASIISFTCILLHLKNYRRPHTQRLIVRILLLLPLYALSSWLGLVSGPIASAFSSVLDPIEEAYEALVIYTFFSLLTNMLGGERRIVSITLGRSPKPHPWPFKHLLNPVDISDPYTFLYIKRGVLQYVWIKPVLSVAILIMRLTGTYQENYLGLRSGYMWIGIIYNISISMSLYSLALFWYCLFQDLQPFDPFPKFLCVKVIIFFSYWQGVLLSILVWLGIIHDVGYYTPNNIATAIQHALMCTEMLGFAIGHWYAFSYKDFTGPAYAHCARMRLPAAARDAFGTIDLMLDFKATFSGDKYTYRQFDSIETVLEHPDSRSRNARLAHGLRYQAGGKSKYWLPDPAAPQVPIIVASTGGPLHIPPPFLPGHARTGSSDTATTVVAGTTSPTSSLFSSSPLLSPGQATQLSYGTTSNQESSTITATISGSTPAPDSLLEQPFLSQQEFDADNALYAQARTLPYGDYNYPVITDPTPLVYRPFLNTHTSTRDPYIRSQLEQEYLDFGADSPRQPLL</sequence>
<dbReference type="InterPro" id="IPR005178">
    <property type="entry name" value="Ostalpha/TMEM184C"/>
</dbReference>
<keyword evidence="4 6" id="KW-0472">Membrane</keyword>
<feature type="compositionally biased region" description="Low complexity" evidence="5">
    <location>
        <begin position="415"/>
        <end position="431"/>
    </location>
</feature>
<proteinExistence type="predicted"/>
<dbReference type="OrthoDB" id="5348404at2759"/>
<feature type="compositionally biased region" description="Polar residues" evidence="5">
    <location>
        <begin position="432"/>
        <end position="446"/>
    </location>
</feature>
<evidence type="ECO:0000256" key="1">
    <source>
        <dbReference type="ARBA" id="ARBA00004141"/>
    </source>
</evidence>
<evidence type="ECO:0000313" key="7">
    <source>
        <dbReference type="EMBL" id="VVT56716.1"/>
    </source>
</evidence>
<reference evidence="7 8" key="1">
    <citation type="submission" date="2019-09" db="EMBL/GenBank/DDBJ databases">
        <authorList>
            <person name="Brejova B."/>
        </authorList>
    </citation>
    <scope>NUCLEOTIDE SEQUENCE [LARGE SCALE GENOMIC DNA]</scope>
</reference>
<feature type="transmembrane region" description="Helical" evidence="6">
    <location>
        <begin position="192"/>
        <end position="213"/>
    </location>
</feature>
<gene>
    <name evidence="7" type="ORF">SAPINGB_P005230</name>
</gene>
<feature type="transmembrane region" description="Helical" evidence="6">
    <location>
        <begin position="153"/>
        <end position="172"/>
    </location>
</feature>
<protein>
    <submittedName>
        <fullName evidence="7">Uncharacterized protein</fullName>
    </submittedName>
</protein>
<dbReference type="Pfam" id="PF03619">
    <property type="entry name" value="Solute_trans_a"/>
    <property type="match status" value="1"/>
</dbReference>
<name>A0A5E8C667_9ASCO</name>
<dbReference type="AlphaFoldDB" id="A0A5E8C667"/>
<evidence type="ECO:0000313" key="8">
    <source>
        <dbReference type="Proteomes" id="UP000398389"/>
    </source>
</evidence>
<evidence type="ECO:0000256" key="6">
    <source>
        <dbReference type="SAM" id="Phobius"/>
    </source>
</evidence>
<dbReference type="EMBL" id="CABVLU010000004">
    <property type="protein sequence ID" value="VVT56716.1"/>
    <property type="molecule type" value="Genomic_DNA"/>
</dbReference>
<feature type="region of interest" description="Disordered" evidence="5">
    <location>
        <begin position="397"/>
        <end position="447"/>
    </location>
</feature>
<keyword evidence="3 6" id="KW-1133">Transmembrane helix</keyword>
<dbReference type="Proteomes" id="UP000398389">
    <property type="component" value="Unassembled WGS sequence"/>
</dbReference>
<feature type="transmembrane region" description="Helical" evidence="6">
    <location>
        <begin position="54"/>
        <end position="72"/>
    </location>
</feature>
<feature type="transmembrane region" description="Helical" evidence="6">
    <location>
        <begin position="20"/>
        <end position="42"/>
    </location>
</feature>
<dbReference type="RefSeq" id="XP_031855835.1">
    <property type="nucleotide sequence ID" value="XM_031999944.1"/>
</dbReference>
<evidence type="ECO:0000256" key="3">
    <source>
        <dbReference type="ARBA" id="ARBA00022989"/>
    </source>
</evidence>